<dbReference type="EMBL" id="BMMZ01000014">
    <property type="protein sequence ID" value="GGL79197.1"/>
    <property type="molecule type" value="Genomic_DNA"/>
</dbReference>
<reference evidence="2" key="2">
    <citation type="submission" date="2020-09" db="EMBL/GenBank/DDBJ databases">
        <authorList>
            <person name="Sun Q."/>
            <person name="Zhou Y."/>
        </authorList>
    </citation>
    <scope>NUCLEOTIDE SEQUENCE</scope>
    <source>
        <strain evidence="2">CGMCC 4.7306</strain>
    </source>
</reference>
<reference evidence="2" key="1">
    <citation type="journal article" date="2014" name="Int. J. Syst. Evol. Microbiol.">
        <title>Complete genome sequence of Corynebacterium casei LMG S-19264T (=DSM 44701T), isolated from a smear-ripened cheese.</title>
        <authorList>
            <consortium name="US DOE Joint Genome Institute (JGI-PGF)"/>
            <person name="Walter F."/>
            <person name="Albersmeier A."/>
            <person name="Kalinowski J."/>
            <person name="Ruckert C."/>
        </authorList>
    </citation>
    <scope>NUCLEOTIDE SEQUENCE</scope>
    <source>
        <strain evidence="2">CGMCC 4.7306</strain>
    </source>
</reference>
<accession>A0A917SHW5</accession>
<feature type="coiled-coil region" evidence="1">
    <location>
        <begin position="8"/>
        <end position="69"/>
    </location>
</feature>
<organism evidence="2 3">
    <name type="scientific">Microlunatus endophyticus</name>
    <dbReference type="NCBI Taxonomy" id="1716077"/>
    <lineage>
        <taxon>Bacteria</taxon>
        <taxon>Bacillati</taxon>
        <taxon>Actinomycetota</taxon>
        <taxon>Actinomycetes</taxon>
        <taxon>Propionibacteriales</taxon>
        <taxon>Propionibacteriaceae</taxon>
        <taxon>Microlunatus</taxon>
    </lineage>
</organism>
<evidence type="ECO:0000313" key="2">
    <source>
        <dbReference type="EMBL" id="GGL79197.1"/>
    </source>
</evidence>
<keyword evidence="3" id="KW-1185">Reference proteome</keyword>
<evidence type="ECO:0000256" key="1">
    <source>
        <dbReference type="SAM" id="Coils"/>
    </source>
</evidence>
<evidence type="ECO:0000313" key="3">
    <source>
        <dbReference type="Proteomes" id="UP000613840"/>
    </source>
</evidence>
<protein>
    <recommendedName>
        <fullName evidence="4">Restriction system protein</fullName>
    </recommendedName>
</protein>
<comment type="caution">
    <text evidence="2">The sequence shown here is derived from an EMBL/GenBank/DDBJ whole genome shotgun (WGS) entry which is preliminary data.</text>
</comment>
<name>A0A917SHW5_9ACTN</name>
<keyword evidence="1" id="KW-0175">Coiled coil</keyword>
<gene>
    <name evidence="2" type="ORF">GCM10011575_41980</name>
</gene>
<dbReference type="AlphaFoldDB" id="A0A917SHW5"/>
<sequence length="420" mass="46036">MARWRGFLAELQHQSAVAARNRQRAQAATIREAQAQQRAAERARAAAERARLAAERADARERAAAEREARQMGLDSREAQVASMNADLGSTLADIDSVLEWTLGVDDTVDLEALRQRAVHPPFASSHQAPITAPPPVEVPPEPTFVAPPSPTGMGALFGKKKHAQAVSEARAAFEQQYAAWRAEAAAVPIRQREQRIQYDAAEADRQARLAADHAAYDAECQKRQAQVDAQNAQLDALIAALAVGEKQAVEDYFNIVFGNSVYPDVIQLEIQHSYSPADKELTLDLRLPRPESLPSVRAYKYVRSSDRIDESPQSAKEQRDRYTKLVHAIVLRTLHEVWESDQGSHVQTISLTAGVDHIDPATGQPTTTPLVAAAVNRSTFEEINLARVTPAETLKHLRAVVSKNPYALTPIAISDGVRG</sequence>
<proteinExistence type="predicted"/>
<evidence type="ECO:0008006" key="4">
    <source>
        <dbReference type="Google" id="ProtNLM"/>
    </source>
</evidence>
<dbReference type="Proteomes" id="UP000613840">
    <property type="component" value="Unassembled WGS sequence"/>
</dbReference>